<evidence type="ECO:0000256" key="1">
    <source>
        <dbReference type="SAM" id="MobiDB-lite"/>
    </source>
</evidence>
<dbReference type="KEGG" id="acp:A2cp1_2341"/>
<dbReference type="AlphaFoldDB" id="B8JAG0"/>
<proteinExistence type="predicted"/>
<protein>
    <submittedName>
        <fullName evidence="2">Uncharacterized protein</fullName>
    </submittedName>
</protein>
<dbReference type="HOGENOM" id="CLU_2476583_0_0_7"/>
<evidence type="ECO:0000313" key="2">
    <source>
        <dbReference type="EMBL" id="ACL65679.1"/>
    </source>
</evidence>
<keyword evidence="3" id="KW-1185">Reference proteome</keyword>
<dbReference type="Proteomes" id="UP000007089">
    <property type="component" value="Chromosome"/>
</dbReference>
<organism evidence="2 3">
    <name type="scientific">Anaeromyxobacter dehalogenans (strain ATCC BAA-258 / DSM 21875 / 2CP-1)</name>
    <dbReference type="NCBI Taxonomy" id="455488"/>
    <lineage>
        <taxon>Bacteria</taxon>
        <taxon>Pseudomonadati</taxon>
        <taxon>Myxococcota</taxon>
        <taxon>Myxococcia</taxon>
        <taxon>Myxococcales</taxon>
        <taxon>Cystobacterineae</taxon>
        <taxon>Anaeromyxobacteraceae</taxon>
        <taxon>Anaeromyxobacter</taxon>
    </lineage>
</organism>
<evidence type="ECO:0000313" key="3">
    <source>
        <dbReference type="Proteomes" id="UP000007089"/>
    </source>
</evidence>
<reference evidence="2" key="1">
    <citation type="submission" date="2009-01" db="EMBL/GenBank/DDBJ databases">
        <title>Complete sequence of Anaeromyxobacter dehalogenans 2CP-1.</title>
        <authorList>
            <consortium name="US DOE Joint Genome Institute"/>
            <person name="Lucas S."/>
            <person name="Copeland A."/>
            <person name="Lapidus A."/>
            <person name="Glavina del Rio T."/>
            <person name="Dalin E."/>
            <person name="Tice H."/>
            <person name="Bruce D."/>
            <person name="Goodwin L."/>
            <person name="Pitluck S."/>
            <person name="Saunders E."/>
            <person name="Brettin T."/>
            <person name="Detter J.C."/>
            <person name="Han C."/>
            <person name="Larimer F."/>
            <person name="Land M."/>
            <person name="Hauser L."/>
            <person name="Kyrpides N."/>
            <person name="Ovchinnikova G."/>
            <person name="Beliaev A.S."/>
            <person name="Richardson P."/>
        </authorList>
    </citation>
    <scope>NUCLEOTIDE SEQUENCE</scope>
    <source>
        <strain evidence="2">2CP-1</strain>
    </source>
</reference>
<feature type="compositionally biased region" description="Pro residues" evidence="1">
    <location>
        <begin position="1"/>
        <end position="12"/>
    </location>
</feature>
<gene>
    <name evidence="2" type="ordered locus">A2cp1_2341</name>
</gene>
<accession>B8JAG0</accession>
<sequence length="87" mass="9305">MPEVPPPEPAAPVPEVSVDEPEPVELPEPLVLPVSVLEPDPPMLPDPLLLPEPLVLPEPLRPDDPALITSSVFTVTVSPDPEKLART</sequence>
<name>B8JAG0_ANAD2</name>
<dbReference type="EMBL" id="CP001359">
    <property type="protein sequence ID" value="ACL65679.1"/>
    <property type="molecule type" value="Genomic_DNA"/>
</dbReference>
<feature type="region of interest" description="Disordered" evidence="1">
    <location>
        <begin position="1"/>
        <end position="24"/>
    </location>
</feature>